<name>A0ABU6ML82_9BACI</name>
<accession>A0ABU6ML82</accession>
<evidence type="ECO:0000313" key="1">
    <source>
        <dbReference type="EMBL" id="MED1205448.1"/>
    </source>
</evidence>
<sequence>MNYFSQLKEEAPQYAEVFNQLFMQAVSQGISMFAEGAYDAARAFGESSGVPGETSLSP</sequence>
<dbReference type="EMBL" id="JARMAB010000032">
    <property type="protein sequence ID" value="MED1205448.1"/>
    <property type="molecule type" value="Genomic_DNA"/>
</dbReference>
<proteinExistence type="predicted"/>
<protein>
    <recommendedName>
        <fullName evidence="3">Phasin family protein</fullName>
    </recommendedName>
</protein>
<reference evidence="1 2" key="1">
    <citation type="submission" date="2023-03" db="EMBL/GenBank/DDBJ databases">
        <title>Bacillus Genome Sequencing.</title>
        <authorList>
            <person name="Dunlap C."/>
        </authorList>
    </citation>
    <scope>NUCLEOTIDE SEQUENCE [LARGE SCALE GENOMIC DNA]</scope>
    <source>
        <strain evidence="1 2">B-23453</strain>
    </source>
</reference>
<dbReference type="RefSeq" id="WP_157090589.1">
    <property type="nucleotide sequence ID" value="NZ_JARMAB010000032.1"/>
</dbReference>
<dbReference type="Proteomes" id="UP001341444">
    <property type="component" value="Unassembled WGS sequence"/>
</dbReference>
<evidence type="ECO:0000313" key="2">
    <source>
        <dbReference type="Proteomes" id="UP001341444"/>
    </source>
</evidence>
<comment type="caution">
    <text evidence="1">The sequence shown here is derived from an EMBL/GenBank/DDBJ whole genome shotgun (WGS) entry which is preliminary data.</text>
</comment>
<gene>
    <name evidence="1" type="ORF">P4T90_20570</name>
</gene>
<organism evidence="1 2">
    <name type="scientific">Heyndrickxia acidicola</name>
    <dbReference type="NCBI Taxonomy" id="209389"/>
    <lineage>
        <taxon>Bacteria</taxon>
        <taxon>Bacillati</taxon>
        <taxon>Bacillota</taxon>
        <taxon>Bacilli</taxon>
        <taxon>Bacillales</taxon>
        <taxon>Bacillaceae</taxon>
        <taxon>Heyndrickxia</taxon>
    </lineage>
</organism>
<keyword evidence="2" id="KW-1185">Reference proteome</keyword>
<evidence type="ECO:0008006" key="3">
    <source>
        <dbReference type="Google" id="ProtNLM"/>
    </source>
</evidence>